<accession>A0A3S2N8G8</accession>
<dbReference type="AlphaFoldDB" id="A0A3S2N8G8"/>
<evidence type="ECO:0000313" key="2">
    <source>
        <dbReference type="EMBL" id="RVE76674.1"/>
    </source>
</evidence>
<dbReference type="GO" id="GO:0036064">
    <property type="term" value="C:ciliary basal body"/>
    <property type="evidence" value="ECO:0007669"/>
    <property type="project" value="TreeGrafter"/>
</dbReference>
<dbReference type="PANTHER" id="PTHR31022">
    <property type="entry name" value="CENTRIOLE, CILIA AND SPINDLE-ASSOCIATED PROTEIN"/>
    <property type="match status" value="1"/>
</dbReference>
<dbReference type="GO" id="GO:0008017">
    <property type="term" value="F:microtubule binding"/>
    <property type="evidence" value="ECO:0007669"/>
    <property type="project" value="TreeGrafter"/>
</dbReference>
<reference evidence="2 3" key="2">
    <citation type="submission" date="2019-01" db="EMBL/GenBank/DDBJ databases">
        <title>A chromosome length genome reference of the Java medaka (oryzias javanicus).</title>
        <authorList>
            <person name="Herpin A."/>
            <person name="Takehana Y."/>
            <person name="Naruse K."/>
            <person name="Ansai S."/>
            <person name="Kawaguchi M."/>
        </authorList>
    </citation>
    <scope>NUCLEOTIDE SEQUENCE [LARGE SCALE GENOMIC DNA]</scope>
    <source>
        <strain evidence="2">RS831</strain>
        <tissue evidence="2">Whole body</tissue>
    </source>
</reference>
<dbReference type="InterPro" id="IPR029774">
    <property type="entry name" value="CSAP"/>
</dbReference>
<dbReference type="OrthoDB" id="6616361at2759"/>
<feature type="compositionally biased region" description="Basic and acidic residues" evidence="1">
    <location>
        <begin position="88"/>
        <end position="101"/>
    </location>
</feature>
<reference evidence="2 3" key="1">
    <citation type="submission" date="2018-11" db="EMBL/GenBank/DDBJ databases">
        <authorList>
            <person name="Lopez-Roques C."/>
            <person name="Donnadieu C."/>
            <person name="Bouchez O."/>
            <person name="Klopp C."/>
            <person name="Cabau C."/>
            <person name="Zahm M."/>
        </authorList>
    </citation>
    <scope>NUCLEOTIDE SEQUENCE [LARGE SCALE GENOMIC DNA]</scope>
    <source>
        <strain evidence="2">RS831</strain>
        <tissue evidence="2">Whole body</tissue>
    </source>
</reference>
<evidence type="ECO:0000256" key="1">
    <source>
        <dbReference type="SAM" id="MobiDB-lite"/>
    </source>
</evidence>
<evidence type="ECO:0000313" key="3">
    <source>
        <dbReference type="Proteomes" id="UP000283210"/>
    </source>
</evidence>
<feature type="region of interest" description="Disordered" evidence="1">
    <location>
        <begin position="47"/>
        <end position="261"/>
    </location>
</feature>
<dbReference type="EMBL" id="CM012437">
    <property type="protein sequence ID" value="RVE76674.1"/>
    <property type="molecule type" value="Genomic_DNA"/>
</dbReference>
<dbReference type="GO" id="GO:1901673">
    <property type="term" value="P:regulation of mitotic spindle assembly"/>
    <property type="evidence" value="ECO:0007669"/>
    <property type="project" value="TreeGrafter"/>
</dbReference>
<feature type="compositionally biased region" description="Low complexity" evidence="1">
    <location>
        <begin position="50"/>
        <end position="61"/>
    </location>
</feature>
<feature type="compositionally biased region" description="Basic and acidic residues" evidence="1">
    <location>
        <begin position="218"/>
        <end position="228"/>
    </location>
</feature>
<name>A0A3S2N8G8_ORYJA</name>
<dbReference type="GO" id="GO:0005819">
    <property type="term" value="C:spindle"/>
    <property type="evidence" value="ECO:0007669"/>
    <property type="project" value="TreeGrafter"/>
</dbReference>
<protein>
    <recommendedName>
        <fullName evidence="4">Centriole, cilia and spindle-associated protein a</fullName>
    </recommendedName>
</protein>
<feature type="compositionally biased region" description="Basic residues" evidence="1">
    <location>
        <begin position="166"/>
        <end position="175"/>
    </location>
</feature>
<dbReference type="Pfam" id="PF15748">
    <property type="entry name" value="CCSAP"/>
    <property type="match status" value="1"/>
</dbReference>
<dbReference type="GO" id="GO:0035869">
    <property type="term" value="C:ciliary transition zone"/>
    <property type="evidence" value="ECO:0007669"/>
    <property type="project" value="TreeGrafter"/>
</dbReference>
<evidence type="ECO:0008006" key="4">
    <source>
        <dbReference type="Google" id="ProtNLM"/>
    </source>
</evidence>
<organism evidence="2 3">
    <name type="scientific">Oryzias javanicus</name>
    <name type="common">Javanese ricefish</name>
    <name type="synonym">Aplocheilus javanicus</name>
    <dbReference type="NCBI Taxonomy" id="123683"/>
    <lineage>
        <taxon>Eukaryota</taxon>
        <taxon>Metazoa</taxon>
        <taxon>Chordata</taxon>
        <taxon>Craniata</taxon>
        <taxon>Vertebrata</taxon>
        <taxon>Euteleostomi</taxon>
        <taxon>Actinopterygii</taxon>
        <taxon>Neopterygii</taxon>
        <taxon>Teleostei</taxon>
        <taxon>Neoteleostei</taxon>
        <taxon>Acanthomorphata</taxon>
        <taxon>Ovalentaria</taxon>
        <taxon>Atherinomorphae</taxon>
        <taxon>Beloniformes</taxon>
        <taxon>Adrianichthyidae</taxon>
        <taxon>Oryziinae</taxon>
        <taxon>Oryzias</taxon>
    </lineage>
</organism>
<dbReference type="PANTHER" id="PTHR31022:SF6">
    <property type="entry name" value="CENTRIOLE, CILIA AND SPINDLE-ASSOCIATED PROTEIN"/>
    <property type="match status" value="1"/>
</dbReference>
<dbReference type="Proteomes" id="UP000283210">
    <property type="component" value="Chromosome 1"/>
</dbReference>
<gene>
    <name evidence="2" type="ORF">OJAV_G00011270</name>
</gene>
<sequence>MLAKKVRTEYMKKFRDPKWETFSKCYEDSLKYRLTRRVMEHSHKPWFWEGWDSGSDSSGWSTPKLTRNRVAPLSLPPPPPPPASSSEVKQKLLDVKPKVRSEEEEEETGEREPVEDQEAGAIVENGVNGEASETAAPIASGPSDEPATDNGPADSASSDGEPRNPAPRRRHRRRVPRSEPAQQTGSHDDKPAGVKKPRAKSQPPFSTKESRRASSRLDWSERMTESHTFDAGAHTRRQSDKRAPDLDRRRARSADLEKMRRTAADDRWTTEYMRCFSARVSLSDPPEPGLRV</sequence>
<feature type="compositionally biased region" description="Pro residues" evidence="1">
    <location>
        <begin position="74"/>
        <end position="83"/>
    </location>
</feature>
<dbReference type="GO" id="GO:0005814">
    <property type="term" value="C:centriole"/>
    <property type="evidence" value="ECO:0007669"/>
    <property type="project" value="TreeGrafter"/>
</dbReference>
<feature type="compositionally biased region" description="Basic and acidic residues" evidence="1">
    <location>
        <begin position="237"/>
        <end position="261"/>
    </location>
</feature>
<proteinExistence type="predicted"/>
<keyword evidence="3" id="KW-1185">Reference proteome</keyword>
<feature type="compositionally biased region" description="Acidic residues" evidence="1">
    <location>
        <begin position="102"/>
        <end position="118"/>
    </location>
</feature>